<proteinExistence type="predicted"/>
<feature type="compositionally biased region" description="Acidic residues" evidence="2">
    <location>
        <begin position="283"/>
        <end position="294"/>
    </location>
</feature>
<dbReference type="Proteomes" id="UP000695022">
    <property type="component" value="Unplaced"/>
</dbReference>
<accession>A0ABM1EC90</accession>
<feature type="coiled-coil region" evidence="1">
    <location>
        <begin position="82"/>
        <end position="116"/>
    </location>
</feature>
<evidence type="ECO:0000313" key="4">
    <source>
        <dbReference type="RefSeq" id="XP_014669811.1"/>
    </source>
</evidence>
<dbReference type="RefSeq" id="XP_014669811.1">
    <property type="nucleotide sequence ID" value="XM_014814325.1"/>
</dbReference>
<evidence type="ECO:0000256" key="1">
    <source>
        <dbReference type="SAM" id="Coils"/>
    </source>
</evidence>
<feature type="coiled-coil region" evidence="1">
    <location>
        <begin position="5"/>
        <end position="32"/>
    </location>
</feature>
<dbReference type="GeneID" id="106810856"/>
<evidence type="ECO:0000313" key="3">
    <source>
        <dbReference type="Proteomes" id="UP000695022"/>
    </source>
</evidence>
<feature type="compositionally biased region" description="Basic and acidic residues" evidence="2">
    <location>
        <begin position="163"/>
        <end position="179"/>
    </location>
</feature>
<protein>
    <submittedName>
        <fullName evidence="4">Trichohyalin-like</fullName>
    </submittedName>
</protein>
<keyword evidence="1" id="KW-0175">Coiled coil</keyword>
<evidence type="ECO:0000256" key="2">
    <source>
        <dbReference type="SAM" id="MobiDB-lite"/>
    </source>
</evidence>
<gene>
    <name evidence="4" type="primary">LOC106810856</name>
</gene>
<sequence>MQERERQLQGRVTALAADYERLESQLAELEGAECGGEAGGAATRGERAAHILKKFASQLEQKLKAQKADFELDLESRRLNLEEAHQGELTQLRDEKTRLERKLNFIDQQHKEELRRKENLLLSRYKQEQLADMAAMLAKQKTELEDCHQMELSARIKSLAQESAKKSGESDKMRQKLIDALESSYQELEMKESELEETRQQQERERGKQEEEKERRERERERQEREIRAEYDARLRAAEESGVARAGSITSDEAYLTDGSKREEGSGSGSGGGATALLTDTSHEEEEEEEEGGDGGERERKLGQVLRALRLQRGLEREVWRATSSLDLLLPATSSLDLLPGDLISDPNDLNAENSRLVAAATRSIRAEGERSLQMALLRLDARTEREVAAVAVDNAIDDEERARQQVALRAACADAADALRRDAETRLDDEVAALEVKVAALEARPPQLPVADDDDDGRMLDVAMAECRTDIAAIHGELAARRERELQGAPRDAAAAVDEKYARWTTRVDAALSALSAAPPGRS</sequence>
<keyword evidence="3" id="KW-1185">Reference proteome</keyword>
<feature type="compositionally biased region" description="Basic and acidic residues" evidence="2">
    <location>
        <begin position="188"/>
        <end position="239"/>
    </location>
</feature>
<reference evidence="4" key="1">
    <citation type="submission" date="2025-08" db="UniProtKB">
        <authorList>
            <consortium name="RefSeq"/>
        </authorList>
    </citation>
    <scope>IDENTIFICATION</scope>
</reference>
<feature type="region of interest" description="Disordered" evidence="2">
    <location>
        <begin position="160"/>
        <end position="300"/>
    </location>
</feature>
<name>A0ABM1EC90_PRICU</name>
<organism evidence="3 4">
    <name type="scientific">Priapulus caudatus</name>
    <name type="common">Priapulid worm</name>
    <dbReference type="NCBI Taxonomy" id="37621"/>
    <lineage>
        <taxon>Eukaryota</taxon>
        <taxon>Metazoa</taxon>
        <taxon>Ecdysozoa</taxon>
        <taxon>Scalidophora</taxon>
        <taxon>Priapulida</taxon>
        <taxon>Priapulimorpha</taxon>
        <taxon>Priapulimorphida</taxon>
        <taxon>Priapulidae</taxon>
        <taxon>Priapulus</taxon>
    </lineage>
</organism>